<dbReference type="InterPro" id="IPR023367">
    <property type="entry name" value="Peptidase_M42_dom2"/>
</dbReference>
<comment type="cofactor">
    <cofactor evidence="8">
        <name>a divalent metal cation</name>
        <dbReference type="ChEBI" id="CHEBI:60240"/>
    </cofactor>
    <text evidence="8">Binds 2 divalent metal cations per subunit.</text>
</comment>
<evidence type="ECO:0000313" key="9">
    <source>
        <dbReference type="EMBL" id="ADV64654.1"/>
    </source>
</evidence>
<evidence type="ECO:0000256" key="4">
    <source>
        <dbReference type="ARBA" id="ARBA00022723"/>
    </source>
</evidence>
<evidence type="ECO:0000313" key="10">
    <source>
        <dbReference type="Proteomes" id="UP000001068"/>
    </source>
</evidence>
<dbReference type="Pfam" id="PF05343">
    <property type="entry name" value="Peptidase_M42"/>
    <property type="match status" value="1"/>
</dbReference>
<sequence length="366" mass="40004">MSWRNEYLELVRKLTSLHGTSGREDSVRDLVVDLMKPHVDKLWVDVWGNVVGYRKGSKGAGRIMLAAHMDEIGLFISHIEDDGFLRVIPVGGVLERTLLYQRVVVKTRDGRLYRGVIGLKPPHVIKPEEAQKVPEIRELFIDVGASSREEVEKMGIRVGDIAVFDRDVAELSGDRITGKAFDDRVGVAVMLKALESLGEHQVDVYFVATVQEEVGLKGARTSSYGISPDVALAIDVTIASDVPGVAKSEWFTRLGYGPAIKVVDGRNASGLIAHPKVVDFLVSVAEKRKIPYQLDVISGGTTDASIIALNKEGVAAGTISIPSRYIHSPVEVVDLKDLYNASLLAKAFLEEATPEWVQSVKGLIVK</sequence>
<feature type="binding site" evidence="8">
    <location>
        <position position="68"/>
    </location>
    <ligand>
        <name>Zn(2+)</name>
        <dbReference type="ChEBI" id="CHEBI:29105"/>
        <label>1</label>
    </ligand>
</feature>
<keyword evidence="5 9" id="KW-0378">Hydrolase</keyword>
<reference evidence="10" key="1">
    <citation type="submission" date="2010-11" db="EMBL/GenBank/DDBJ databases">
        <title>The complete genome of Desulfurococcus mucosus DSM 2162.</title>
        <authorList>
            <consortium name="US DOE Joint Genome Institute (JGI-PGF)"/>
            <person name="Lucas S."/>
            <person name="Copeland A."/>
            <person name="Lapidus A."/>
            <person name="Bruce D."/>
            <person name="Goodwin L."/>
            <person name="Pitluck S."/>
            <person name="Kyrpides N."/>
            <person name="Mavromatis K."/>
            <person name="Pagani I."/>
            <person name="Ivanova N."/>
            <person name="Ovchinnikova G."/>
            <person name="Chertkov O."/>
            <person name="Held B."/>
            <person name="Brettin T."/>
            <person name="Detter J.C."/>
            <person name="Tapia R."/>
            <person name="Han C."/>
            <person name="Land M."/>
            <person name="Hauser L."/>
            <person name="Markowitz V."/>
            <person name="Cheng J.-F."/>
            <person name="Hugenholtz P."/>
            <person name="Woyke T."/>
            <person name="Wu D."/>
            <person name="Wirth R."/>
            <person name="Bilek Y."/>
            <person name="Hader T."/>
            <person name="Klenk H.-P."/>
            <person name="Eisen J.A."/>
        </authorList>
    </citation>
    <scope>NUCLEOTIDE SEQUENCE [LARGE SCALE GENOMIC DNA]</scope>
    <source>
        <strain evidence="10">ATCC 35584 / DSM 2162 / JCM 9187 / O7/1</strain>
    </source>
</reference>
<keyword evidence="9" id="KW-0326">Glycosidase</keyword>
<dbReference type="GeneID" id="10153028"/>
<evidence type="ECO:0000256" key="2">
    <source>
        <dbReference type="ARBA" id="ARBA00022438"/>
    </source>
</evidence>
<feature type="binding site" evidence="8">
    <location>
        <position position="213"/>
    </location>
    <ligand>
        <name>Zn(2+)</name>
        <dbReference type="ChEBI" id="CHEBI:29105"/>
        <label>2</label>
    </ligand>
</feature>
<evidence type="ECO:0000256" key="1">
    <source>
        <dbReference type="ARBA" id="ARBA00006272"/>
    </source>
</evidence>
<dbReference type="CDD" id="cd05656">
    <property type="entry name" value="M42_Frv"/>
    <property type="match status" value="1"/>
</dbReference>
<dbReference type="InterPro" id="IPR008007">
    <property type="entry name" value="Peptidase_M42"/>
</dbReference>
<dbReference type="KEGG" id="dmu:Desmu_0335"/>
<keyword evidence="10" id="KW-1185">Reference proteome</keyword>
<feature type="active site" description="Proton acceptor" evidence="7">
    <location>
        <position position="212"/>
    </location>
</feature>
<accession>E8R828</accession>
<dbReference type="InterPro" id="IPR051464">
    <property type="entry name" value="Peptidase_M42_aminopept"/>
</dbReference>
<keyword evidence="3" id="KW-0645">Protease</keyword>
<dbReference type="PANTHER" id="PTHR32481">
    <property type="entry name" value="AMINOPEPTIDASE"/>
    <property type="match status" value="1"/>
</dbReference>
<proteinExistence type="inferred from homology"/>
<protein>
    <submittedName>
        <fullName evidence="9">Cellulase</fullName>
        <ecNumber evidence="9">3.2.1.4</ecNumber>
    </submittedName>
</protein>
<feature type="binding site" evidence="8">
    <location>
        <position position="182"/>
    </location>
    <ligand>
        <name>Zn(2+)</name>
        <dbReference type="ChEBI" id="CHEBI:29105"/>
        <label>1</label>
    </ligand>
</feature>
<keyword evidence="2" id="KW-0031">Aminopeptidase</keyword>
<dbReference type="EMBL" id="CP002363">
    <property type="protein sequence ID" value="ADV64654.1"/>
    <property type="molecule type" value="Genomic_DNA"/>
</dbReference>
<dbReference type="GO" id="GO:0008810">
    <property type="term" value="F:cellulase activity"/>
    <property type="evidence" value="ECO:0007669"/>
    <property type="project" value="UniProtKB-EC"/>
</dbReference>
<organism evidence="9 10">
    <name type="scientific">Desulfurococcus mucosus (strain ATCC 35584 / DSM 2162 / JCM 9187 / O7/1)</name>
    <dbReference type="NCBI Taxonomy" id="765177"/>
    <lineage>
        <taxon>Archaea</taxon>
        <taxon>Thermoproteota</taxon>
        <taxon>Thermoprotei</taxon>
        <taxon>Desulfurococcales</taxon>
        <taxon>Desulfurococcaceae</taxon>
        <taxon>Desulfurococcus</taxon>
    </lineage>
</organism>
<dbReference type="HOGENOM" id="CLU_047249_1_0_2"/>
<dbReference type="Gene3D" id="3.40.630.10">
    <property type="entry name" value="Zn peptidases"/>
    <property type="match status" value="1"/>
</dbReference>
<comment type="similarity">
    <text evidence="1 6">Belongs to the peptidase M42 family.</text>
</comment>
<dbReference type="STRING" id="765177.Desmu_0335"/>
<dbReference type="GO" id="GO:0006508">
    <property type="term" value="P:proteolysis"/>
    <property type="evidence" value="ECO:0007669"/>
    <property type="project" value="UniProtKB-KW"/>
</dbReference>
<dbReference type="Proteomes" id="UP000001068">
    <property type="component" value="Chromosome"/>
</dbReference>
<evidence type="ECO:0000256" key="8">
    <source>
        <dbReference type="PIRSR" id="PIRSR001123-2"/>
    </source>
</evidence>
<feature type="binding site" evidence="8">
    <location>
        <position position="235"/>
    </location>
    <ligand>
        <name>Zn(2+)</name>
        <dbReference type="ChEBI" id="CHEBI:29105"/>
        <label>1</label>
    </ligand>
</feature>
<dbReference type="PIRSF" id="PIRSF001123">
    <property type="entry name" value="PepA_GA"/>
    <property type="match status" value="1"/>
</dbReference>
<feature type="binding site" evidence="8">
    <location>
        <position position="327"/>
    </location>
    <ligand>
        <name>Zn(2+)</name>
        <dbReference type="ChEBI" id="CHEBI:29105"/>
        <label>2</label>
    </ligand>
</feature>
<dbReference type="EC" id="3.2.1.4" evidence="9"/>
<dbReference type="GO" id="GO:0004177">
    <property type="term" value="F:aminopeptidase activity"/>
    <property type="evidence" value="ECO:0007669"/>
    <property type="project" value="UniProtKB-UniRule"/>
</dbReference>
<evidence type="ECO:0000256" key="3">
    <source>
        <dbReference type="ARBA" id="ARBA00022670"/>
    </source>
</evidence>
<feature type="binding site" evidence="8">
    <location>
        <position position="182"/>
    </location>
    <ligand>
        <name>Zn(2+)</name>
        <dbReference type="ChEBI" id="CHEBI:29105"/>
        <label>2</label>
    </ligand>
</feature>
<name>E8R828_DESM0</name>
<evidence type="ECO:0000256" key="7">
    <source>
        <dbReference type="PIRSR" id="PIRSR001123-1"/>
    </source>
</evidence>
<dbReference type="Gene3D" id="2.40.30.40">
    <property type="entry name" value="Peptidase M42, domain 2"/>
    <property type="match status" value="1"/>
</dbReference>
<dbReference type="OrthoDB" id="30642at2157"/>
<dbReference type="RefSeq" id="WP_013561876.1">
    <property type="nucleotide sequence ID" value="NC_014961.1"/>
</dbReference>
<gene>
    <name evidence="9" type="ordered locus">Desmu_0335</name>
</gene>
<dbReference type="AlphaFoldDB" id="E8R828"/>
<dbReference type="SUPFAM" id="SSF101821">
    <property type="entry name" value="Aminopeptidase/glucanase lid domain"/>
    <property type="match status" value="1"/>
</dbReference>
<keyword evidence="4 8" id="KW-0479">Metal-binding</keyword>
<dbReference type="GO" id="GO:0046872">
    <property type="term" value="F:metal ion binding"/>
    <property type="evidence" value="ECO:0007669"/>
    <property type="project" value="UniProtKB-UniRule"/>
</dbReference>
<evidence type="ECO:0000256" key="6">
    <source>
        <dbReference type="PIRNR" id="PIRNR001123"/>
    </source>
</evidence>
<dbReference type="PANTHER" id="PTHR32481:SF0">
    <property type="entry name" value="AMINOPEPTIDASE YPDE-RELATED"/>
    <property type="match status" value="1"/>
</dbReference>
<dbReference type="SUPFAM" id="SSF53187">
    <property type="entry name" value="Zn-dependent exopeptidases"/>
    <property type="match status" value="1"/>
</dbReference>
<evidence type="ECO:0000256" key="5">
    <source>
        <dbReference type="ARBA" id="ARBA00022801"/>
    </source>
</evidence>
<reference evidence="9 10" key="2">
    <citation type="journal article" date="2011" name="Stand. Genomic Sci.">
        <title>Complete genome sequence of Desulfurococcus mucosus type strain (O7/1).</title>
        <authorList>
            <person name="Wirth R."/>
            <person name="Chertkov O."/>
            <person name="Held B."/>
            <person name="Lapidus A."/>
            <person name="Nolan M."/>
            <person name="Lucas S."/>
            <person name="Hammon N."/>
            <person name="Deshpande S."/>
            <person name="Cheng J.F."/>
            <person name="Tapia R."/>
            <person name="Han C."/>
            <person name="Goodwin L."/>
            <person name="Pitluck S."/>
            <person name="Liolios K."/>
            <person name="Ioanna P."/>
            <person name="Ivanova N."/>
            <person name="Mavromatis K."/>
            <person name="Mikhailova N."/>
            <person name="Pati A."/>
            <person name="Chen A."/>
            <person name="Palaniappan K."/>
            <person name="Land M."/>
            <person name="Hauser L."/>
            <person name="Chang Y.J."/>
            <person name="Jeffries C.D."/>
            <person name="Bilek Y."/>
            <person name="Hader T."/>
            <person name="Rohde M."/>
            <person name="Spring S."/>
            <person name="Sikorski J."/>
            <person name="Goker M."/>
            <person name="Woyke T."/>
            <person name="Bristow J."/>
            <person name="Eisen J.A."/>
            <person name="Markowitz V."/>
            <person name="Hugenholtz P."/>
            <person name="Kyrpides N.C."/>
            <person name="Klenk H.P."/>
        </authorList>
    </citation>
    <scope>NUCLEOTIDE SEQUENCE [LARGE SCALE GENOMIC DNA]</scope>
    <source>
        <strain evidence="10">ATCC 35584 / DSM 2162 / JCM 9187 / O7/1</strain>
    </source>
</reference>
<dbReference type="eggNOG" id="arCOG01518">
    <property type="taxonomic scope" value="Archaea"/>
</dbReference>